<gene>
    <name evidence="1" type="ORF">llap_2468</name>
</gene>
<sequence length="109" mass="12464">MATSLLGYINSSTTNKVKERDHPTLHRTHEATSEILHPVLRPDIDKLECLENQVEDPSHDMLSRNQWFAQCYFALQMIGNNNENTDGDDSPVLVTFGDFCPRMRRMSLG</sequence>
<organism evidence="1 2">
    <name type="scientific">Limosa lapponica baueri</name>
    <dbReference type="NCBI Taxonomy" id="1758121"/>
    <lineage>
        <taxon>Eukaryota</taxon>
        <taxon>Metazoa</taxon>
        <taxon>Chordata</taxon>
        <taxon>Craniata</taxon>
        <taxon>Vertebrata</taxon>
        <taxon>Euteleostomi</taxon>
        <taxon>Archelosauria</taxon>
        <taxon>Archosauria</taxon>
        <taxon>Dinosauria</taxon>
        <taxon>Saurischia</taxon>
        <taxon>Theropoda</taxon>
        <taxon>Coelurosauria</taxon>
        <taxon>Aves</taxon>
        <taxon>Neognathae</taxon>
        <taxon>Neoaves</taxon>
        <taxon>Charadriiformes</taxon>
        <taxon>Scolopacidae</taxon>
        <taxon>Limosa</taxon>
    </lineage>
</organism>
<evidence type="ECO:0000313" key="1">
    <source>
        <dbReference type="EMBL" id="PKU47227.1"/>
    </source>
</evidence>
<evidence type="ECO:0000313" key="2">
    <source>
        <dbReference type="Proteomes" id="UP000233556"/>
    </source>
</evidence>
<keyword evidence="2" id="KW-1185">Reference proteome</keyword>
<dbReference type="AlphaFoldDB" id="A0A2I0UMG7"/>
<dbReference type="Proteomes" id="UP000233556">
    <property type="component" value="Unassembled WGS sequence"/>
</dbReference>
<dbReference type="EMBL" id="KZ505684">
    <property type="protein sequence ID" value="PKU47227.1"/>
    <property type="molecule type" value="Genomic_DNA"/>
</dbReference>
<protein>
    <submittedName>
        <fullName evidence="1">Uncharacterized protein</fullName>
    </submittedName>
</protein>
<name>A0A2I0UMG7_LIMLA</name>
<reference evidence="2" key="1">
    <citation type="submission" date="2017-11" db="EMBL/GenBank/DDBJ databases">
        <authorList>
            <person name="Lima N.C."/>
            <person name="Parody-Merino A.M."/>
            <person name="Battley P.F."/>
            <person name="Fidler A.E."/>
            <person name="Prosdocimi F."/>
        </authorList>
    </citation>
    <scope>NUCLEOTIDE SEQUENCE [LARGE SCALE GENOMIC DNA]</scope>
</reference>
<proteinExistence type="predicted"/>
<reference evidence="2" key="2">
    <citation type="submission" date="2017-12" db="EMBL/GenBank/DDBJ databases">
        <title>Genome sequence of the Bar-tailed Godwit (Limosa lapponica baueri).</title>
        <authorList>
            <person name="Lima N.C.B."/>
            <person name="Parody-Merino A.M."/>
            <person name="Battley P.F."/>
            <person name="Fidler A.E."/>
            <person name="Prosdocimi F."/>
        </authorList>
    </citation>
    <scope>NUCLEOTIDE SEQUENCE [LARGE SCALE GENOMIC DNA]</scope>
</reference>
<accession>A0A2I0UMG7</accession>